<organism evidence="2 3">
    <name type="scientific">Extibacter muris</name>
    <dbReference type="NCBI Taxonomy" id="1796622"/>
    <lineage>
        <taxon>Bacteria</taxon>
        <taxon>Bacillati</taxon>
        <taxon>Bacillota</taxon>
        <taxon>Clostridia</taxon>
        <taxon>Lachnospirales</taxon>
        <taxon>Lachnospiraceae</taxon>
        <taxon>Extibacter</taxon>
    </lineage>
</organism>
<comment type="caution">
    <text evidence="2">The sequence shown here is derived from an EMBL/GenBank/DDBJ whole genome shotgun (WGS) entry which is preliminary data.</text>
</comment>
<evidence type="ECO:0000256" key="1">
    <source>
        <dbReference type="SAM" id="Phobius"/>
    </source>
</evidence>
<keyword evidence="3" id="KW-1185">Reference proteome</keyword>
<feature type="transmembrane region" description="Helical" evidence="1">
    <location>
        <begin position="97"/>
        <end position="118"/>
    </location>
</feature>
<evidence type="ECO:0000313" key="2">
    <source>
        <dbReference type="EMBL" id="TDA22534.1"/>
    </source>
</evidence>
<sequence length="218" mass="24734">MFNNLGNEYKATSFLLNVADWKNTEVFQENILQAVINDNNGDIFTNWHNSATFDKTESKAEYLPFEGNETRIARVWALYPQSKLSSATTQFEAFPTYLMLMLFIAIVAFVSSIMVVGLKLISTIWDDAAVYENLRRLGMKQRSIRELITKQMVFVYFVPTAIGCVIGSFTTYRIMLVSGVIYIGKTMLVVAGVCGLVVALQSIIFFILRKKLLKSYIQ</sequence>
<dbReference type="AlphaFoldDB" id="A0A4R4FFR9"/>
<feature type="transmembrane region" description="Helical" evidence="1">
    <location>
        <begin position="187"/>
        <end position="208"/>
    </location>
</feature>
<keyword evidence="1" id="KW-0812">Transmembrane</keyword>
<proteinExistence type="predicted"/>
<keyword evidence="1" id="KW-1133">Transmembrane helix</keyword>
<dbReference type="EMBL" id="SMMX01000003">
    <property type="protein sequence ID" value="TDA22534.1"/>
    <property type="molecule type" value="Genomic_DNA"/>
</dbReference>
<evidence type="ECO:0008006" key="4">
    <source>
        <dbReference type="Google" id="ProtNLM"/>
    </source>
</evidence>
<dbReference type="PANTHER" id="PTHR46795">
    <property type="entry name" value="ABC TRANSPORTER PERMEASE-RELATED-RELATED"/>
    <property type="match status" value="1"/>
</dbReference>
<accession>A0A4R4FFR9</accession>
<name>A0A4R4FFR9_9FIRM</name>
<reference evidence="2 3" key="1">
    <citation type="journal article" date="2016" name="Nat. Microbiol.">
        <title>The Mouse Intestinal Bacterial Collection (miBC) provides host-specific insight into cultured diversity and functional potential of the gut microbiota.</title>
        <authorList>
            <person name="Lagkouvardos I."/>
            <person name="Pukall R."/>
            <person name="Abt B."/>
            <person name="Foesel B.U."/>
            <person name="Meier-Kolthoff J.P."/>
            <person name="Kumar N."/>
            <person name="Bresciani A."/>
            <person name="Martinez I."/>
            <person name="Just S."/>
            <person name="Ziegler C."/>
            <person name="Brugiroux S."/>
            <person name="Garzetti D."/>
            <person name="Wenning M."/>
            <person name="Bui T.P."/>
            <person name="Wang J."/>
            <person name="Hugenholtz F."/>
            <person name="Plugge C.M."/>
            <person name="Peterson D.A."/>
            <person name="Hornef M.W."/>
            <person name="Baines J.F."/>
            <person name="Smidt H."/>
            <person name="Walter J."/>
            <person name="Kristiansen K."/>
            <person name="Nielsen H.B."/>
            <person name="Haller D."/>
            <person name="Overmann J."/>
            <person name="Stecher B."/>
            <person name="Clavel T."/>
        </authorList>
    </citation>
    <scope>NUCLEOTIDE SEQUENCE [LARGE SCALE GENOMIC DNA]</scope>
    <source>
        <strain evidence="2 3">DSM 28560</strain>
    </source>
</reference>
<keyword evidence="1" id="KW-0472">Membrane</keyword>
<feature type="transmembrane region" description="Helical" evidence="1">
    <location>
        <begin position="153"/>
        <end position="175"/>
    </location>
</feature>
<dbReference type="InterPro" id="IPR052536">
    <property type="entry name" value="ABC-4_Integral_Memb_Prot"/>
</dbReference>
<protein>
    <recommendedName>
        <fullName evidence="4">ABC transporter permease</fullName>
    </recommendedName>
</protein>
<evidence type="ECO:0000313" key="3">
    <source>
        <dbReference type="Proteomes" id="UP000295710"/>
    </source>
</evidence>
<gene>
    <name evidence="2" type="ORF">E1963_03640</name>
</gene>
<dbReference type="RefSeq" id="WP_132275391.1">
    <property type="nucleotide sequence ID" value="NZ_JAOBST010000042.1"/>
</dbReference>
<dbReference type="Proteomes" id="UP000295710">
    <property type="component" value="Unassembled WGS sequence"/>
</dbReference>